<keyword evidence="2 5" id="KW-0812">Transmembrane</keyword>
<dbReference type="SUPFAM" id="SSF47413">
    <property type="entry name" value="lambda repressor-like DNA-binding domains"/>
    <property type="match status" value="1"/>
</dbReference>
<comment type="caution">
    <text evidence="7">The sequence shown here is derived from an EMBL/GenBank/DDBJ whole genome shotgun (WGS) entry which is preliminary data.</text>
</comment>
<reference evidence="7 8" key="1">
    <citation type="submission" date="2019-08" db="EMBL/GenBank/DDBJ databases">
        <title>Genomes of Subsaximicrobium wynnwilliamsii strains.</title>
        <authorList>
            <person name="Bowman J.P."/>
        </authorList>
    </citation>
    <scope>NUCLEOTIDE SEQUENCE [LARGE SCALE GENOMIC DNA]</scope>
    <source>
        <strain evidence="7 8">2-80-2</strain>
    </source>
</reference>
<sequence length="183" mass="20956">MNKVKYFRESKNITQSELAEQSRLSLRTIQRIESGIEPKGHTLKMLAKVFDVECFELFEIPESCSNETDVIKSIKTLNTSILTFLIIPYGNIVFPLIIYFKNKKKEFRKVASDIISLQILWTLITSVLLILSPFIQDKFGFDSPLILWIGLLCFIVNLTVNFLNANSLNKVGKLKISSPISFF</sequence>
<protein>
    <submittedName>
        <fullName evidence="7">Helix-turn-helix domain-containing protein</fullName>
    </submittedName>
</protein>
<evidence type="ECO:0000256" key="4">
    <source>
        <dbReference type="ARBA" id="ARBA00023136"/>
    </source>
</evidence>
<evidence type="ECO:0000256" key="1">
    <source>
        <dbReference type="ARBA" id="ARBA00004141"/>
    </source>
</evidence>
<keyword evidence="4 5" id="KW-0472">Membrane</keyword>
<keyword evidence="8" id="KW-1185">Reference proteome</keyword>
<dbReference type="InterPro" id="IPR010982">
    <property type="entry name" value="Lambda_DNA-bd_dom_sf"/>
</dbReference>
<proteinExistence type="predicted"/>
<dbReference type="Gene3D" id="1.10.260.40">
    <property type="entry name" value="lambda repressor-like DNA-binding domains"/>
    <property type="match status" value="1"/>
</dbReference>
<dbReference type="Pfam" id="PF01381">
    <property type="entry name" value="HTH_3"/>
    <property type="match status" value="1"/>
</dbReference>
<evidence type="ECO:0000256" key="2">
    <source>
        <dbReference type="ARBA" id="ARBA00022692"/>
    </source>
</evidence>
<evidence type="ECO:0000256" key="5">
    <source>
        <dbReference type="SAM" id="Phobius"/>
    </source>
</evidence>
<dbReference type="SMART" id="SM00530">
    <property type="entry name" value="HTH_XRE"/>
    <property type="match status" value="1"/>
</dbReference>
<organism evidence="7 8">
    <name type="scientific">Subsaximicrobium wynnwilliamsii</name>
    <dbReference type="NCBI Taxonomy" id="291179"/>
    <lineage>
        <taxon>Bacteria</taxon>
        <taxon>Pseudomonadati</taxon>
        <taxon>Bacteroidota</taxon>
        <taxon>Flavobacteriia</taxon>
        <taxon>Flavobacteriales</taxon>
        <taxon>Flavobacteriaceae</taxon>
        <taxon>Subsaximicrobium</taxon>
    </lineage>
</organism>
<dbReference type="Pfam" id="PF09685">
    <property type="entry name" value="MamF_MmsF"/>
    <property type="match status" value="1"/>
</dbReference>
<name>A0A5C6ZB46_9FLAO</name>
<dbReference type="RefSeq" id="WP_147088438.1">
    <property type="nucleotide sequence ID" value="NZ_VORM01000046.1"/>
</dbReference>
<dbReference type="OrthoDB" id="1357763at2"/>
<keyword evidence="3 5" id="KW-1133">Transmembrane helix</keyword>
<dbReference type="GO" id="GO:0003677">
    <property type="term" value="F:DNA binding"/>
    <property type="evidence" value="ECO:0007669"/>
    <property type="project" value="InterPro"/>
</dbReference>
<dbReference type="EMBL" id="VORO01000047">
    <property type="protein sequence ID" value="TXD86604.1"/>
    <property type="molecule type" value="Genomic_DNA"/>
</dbReference>
<dbReference type="InterPro" id="IPR019109">
    <property type="entry name" value="MamF_MmsF"/>
</dbReference>
<evidence type="ECO:0000256" key="3">
    <source>
        <dbReference type="ARBA" id="ARBA00022989"/>
    </source>
</evidence>
<feature type="domain" description="HTH cro/C1-type" evidence="6">
    <location>
        <begin position="4"/>
        <end position="57"/>
    </location>
</feature>
<comment type="subcellular location">
    <subcellularLocation>
        <location evidence="1">Membrane</location>
        <topology evidence="1">Multi-pass membrane protein</topology>
    </subcellularLocation>
</comment>
<evidence type="ECO:0000313" key="8">
    <source>
        <dbReference type="Proteomes" id="UP000321578"/>
    </source>
</evidence>
<feature type="transmembrane region" description="Helical" evidence="5">
    <location>
        <begin position="112"/>
        <end position="134"/>
    </location>
</feature>
<feature type="transmembrane region" description="Helical" evidence="5">
    <location>
        <begin position="146"/>
        <end position="165"/>
    </location>
</feature>
<evidence type="ECO:0000259" key="6">
    <source>
        <dbReference type="PROSITE" id="PS50943"/>
    </source>
</evidence>
<dbReference type="PROSITE" id="PS50943">
    <property type="entry name" value="HTH_CROC1"/>
    <property type="match status" value="1"/>
</dbReference>
<dbReference type="InterPro" id="IPR001387">
    <property type="entry name" value="Cro/C1-type_HTH"/>
</dbReference>
<gene>
    <name evidence="7" type="ORF">ESY86_19745</name>
</gene>
<dbReference type="Proteomes" id="UP000321578">
    <property type="component" value="Unassembled WGS sequence"/>
</dbReference>
<dbReference type="CDD" id="cd00093">
    <property type="entry name" value="HTH_XRE"/>
    <property type="match status" value="1"/>
</dbReference>
<dbReference type="AlphaFoldDB" id="A0A5C6ZB46"/>
<evidence type="ECO:0000313" key="7">
    <source>
        <dbReference type="EMBL" id="TXD86604.1"/>
    </source>
</evidence>
<accession>A0A5C6ZB46</accession>
<feature type="transmembrane region" description="Helical" evidence="5">
    <location>
        <begin position="81"/>
        <end position="100"/>
    </location>
</feature>